<protein>
    <recommendedName>
        <fullName evidence="2">PsbP C-terminal domain-containing protein</fullName>
    </recommendedName>
</protein>
<comment type="caution">
    <text evidence="1">The sequence shown here is derived from an EMBL/GenBank/DDBJ whole genome shotgun (WGS) entry which is preliminary data.</text>
</comment>
<gene>
    <name evidence="1" type="ORF">S06H3_04724</name>
</gene>
<name>X1LY48_9ZZZZ</name>
<proteinExistence type="predicted"/>
<dbReference type="EMBL" id="BARV01001682">
    <property type="protein sequence ID" value="GAH99038.1"/>
    <property type="molecule type" value="Genomic_DNA"/>
</dbReference>
<sequence>MALLGAGVYLILHEEGVEWEKYSDEEYRFSFSYPPDWDLKHGNIPEELLGDTKRGVVVVASRGDLKAGVEAGEESLTLDELREKYLIMWGDFYLEIIEEENCEVSGVPAIRWRIADGGSHEVVIAVKGDMWYRLATVAPLDDYPGETFGRIMASFSIDG</sequence>
<accession>X1LY48</accession>
<evidence type="ECO:0008006" key="2">
    <source>
        <dbReference type="Google" id="ProtNLM"/>
    </source>
</evidence>
<evidence type="ECO:0000313" key="1">
    <source>
        <dbReference type="EMBL" id="GAH99038.1"/>
    </source>
</evidence>
<dbReference type="AlphaFoldDB" id="X1LY48"/>
<reference evidence="1" key="1">
    <citation type="journal article" date="2014" name="Front. Microbiol.">
        <title>High frequency of phylogenetically diverse reductive dehalogenase-homologous genes in deep subseafloor sedimentary metagenomes.</title>
        <authorList>
            <person name="Kawai M."/>
            <person name="Futagami T."/>
            <person name="Toyoda A."/>
            <person name="Takaki Y."/>
            <person name="Nishi S."/>
            <person name="Hori S."/>
            <person name="Arai W."/>
            <person name="Tsubouchi T."/>
            <person name="Morono Y."/>
            <person name="Uchiyama I."/>
            <person name="Ito T."/>
            <person name="Fujiyama A."/>
            <person name="Inagaki F."/>
            <person name="Takami H."/>
        </authorList>
    </citation>
    <scope>NUCLEOTIDE SEQUENCE</scope>
    <source>
        <strain evidence="1">Expedition CK06-06</strain>
    </source>
</reference>
<organism evidence="1">
    <name type="scientific">marine sediment metagenome</name>
    <dbReference type="NCBI Taxonomy" id="412755"/>
    <lineage>
        <taxon>unclassified sequences</taxon>
        <taxon>metagenomes</taxon>
        <taxon>ecological metagenomes</taxon>
    </lineage>
</organism>